<evidence type="ECO:0000313" key="1">
    <source>
        <dbReference type="EMBL" id="MBA2114038.1"/>
    </source>
</evidence>
<evidence type="ECO:0000313" key="2">
    <source>
        <dbReference type="Proteomes" id="UP000551616"/>
    </source>
</evidence>
<dbReference type="EMBL" id="JABRWO010000003">
    <property type="protein sequence ID" value="MBA2114038.1"/>
    <property type="molecule type" value="Genomic_DNA"/>
</dbReference>
<sequence>MPNNSADMYELTRAIRGAIGVQVSAPFESTGRIESTQVHNVGGRMSLYYAQHADITRAVKLVTTRAKNAILPCGRFGKDLAAVRH</sequence>
<name>A0A7V9A691_9BACT</name>
<comment type="caution">
    <text evidence="1">The sequence shown here is derived from an EMBL/GenBank/DDBJ whole genome shotgun (WGS) entry which is preliminary data.</text>
</comment>
<keyword evidence="2" id="KW-1185">Reference proteome</keyword>
<protein>
    <submittedName>
        <fullName evidence="1">Uncharacterized protein</fullName>
    </submittedName>
</protein>
<dbReference type="AlphaFoldDB" id="A0A7V9A691"/>
<accession>A0A7V9A691</accession>
<reference evidence="1 2" key="1">
    <citation type="submission" date="2020-05" db="EMBL/GenBank/DDBJ databases">
        <title>Bremerella alba sp. nov., a novel planctomycete isolated from the surface of the macroalga Fucus spiralis.</title>
        <authorList>
            <person name="Godinho O."/>
            <person name="Botelho R."/>
            <person name="Albuquerque L."/>
            <person name="Wiegand S."/>
            <person name="Da Costa M.S."/>
            <person name="Lobo-Da-Cunha A."/>
            <person name="Jogler C."/>
            <person name="Lage O.M."/>
        </authorList>
    </citation>
    <scope>NUCLEOTIDE SEQUENCE [LARGE SCALE GENOMIC DNA]</scope>
    <source>
        <strain evidence="1 2">FF15</strain>
    </source>
</reference>
<proteinExistence type="predicted"/>
<dbReference type="Proteomes" id="UP000551616">
    <property type="component" value="Unassembled WGS sequence"/>
</dbReference>
<gene>
    <name evidence="1" type="ORF">HOV93_11920</name>
</gene>
<organism evidence="1 2">
    <name type="scientific">Bremerella alba</name>
    <dbReference type="NCBI Taxonomy" id="980252"/>
    <lineage>
        <taxon>Bacteria</taxon>
        <taxon>Pseudomonadati</taxon>
        <taxon>Planctomycetota</taxon>
        <taxon>Planctomycetia</taxon>
        <taxon>Pirellulales</taxon>
        <taxon>Pirellulaceae</taxon>
        <taxon>Bremerella</taxon>
    </lineage>
</organism>